<dbReference type="CDD" id="cd06257">
    <property type="entry name" value="DnaJ"/>
    <property type="match status" value="1"/>
</dbReference>
<keyword evidence="23" id="KW-1185">Reference proteome</keyword>
<evidence type="ECO:0000256" key="3">
    <source>
        <dbReference type="ARBA" id="ARBA00005119"/>
    </source>
</evidence>
<evidence type="ECO:0000256" key="4">
    <source>
        <dbReference type="ARBA" id="ARBA00005189"/>
    </source>
</evidence>
<dbReference type="PRINTS" id="PR00625">
    <property type="entry name" value="JDOMAIN"/>
</dbReference>
<keyword evidence="16" id="KW-0143">Chaperone</keyword>
<evidence type="ECO:0000256" key="2">
    <source>
        <dbReference type="ARBA" id="ARBA00004443"/>
    </source>
</evidence>
<dbReference type="FunFam" id="2.60.260.20:FF:000002">
    <property type="entry name" value="Dnaj homolog subfamily b member"/>
    <property type="match status" value="1"/>
</dbReference>
<evidence type="ECO:0000256" key="17">
    <source>
        <dbReference type="ARBA" id="ARBA00023209"/>
    </source>
</evidence>
<dbReference type="Gene3D" id="2.60.260.20">
    <property type="entry name" value="Urease metallochaperone UreE, N-terminal domain"/>
    <property type="match status" value="2"/>
</dbReference>
<dbReference type="EMBL" id="JADGKB010000003">
    <property type="protein sequence ID" value="KAJ3262081.1"/>
    <property type="molecule type" value="Genomic_DNA"/>
</dbReference>
<feature type="domain" description="J" evidence="20">
    <location>
        <begin position="285"/>
        <end position="351"/>
    </location>
</feature>
<evidence type="ECO:0000256" key="8">
    <source>
        <dbReference type="ARBA" id="ARBA00022516"/>
    </source>
</evidence>
<comment type="caution">
    <text evidence="21">The sequence shown here is derived from an EMBL/GenBank/DDBJ whole genome shotgun (WGS) entry which is preliminary data.</text>
</comment>
<evidence type="ECO:0000256" key="11">
    <source>
        <dbReference type="ARBA" id="ARBA00022792"/>
    </source>
</evidence>
<organism evidence="21 23">
    <name type="scientific">Boothiomyces macroporosus</name>
    <dbReference type="NCBI Taxonomy" id="261099"/>
    <lineage>
        <taxon>Eukaryota</taxon>
        <taxon>Fungi</taxon>
        <taxon>Fungi incertae sedis</taxon>
        <taxon>Chytridiomycota</taxon>
        <taxon>Chytridiomycota incertae sedis</taxon>
        <taxon>Chytridiomycetes</taxon>
        <taxon>Rhizophydiales</taxon>
        <taxon>Terramycetaceae</taxon>
        <taxon>Boothiomyces</taxon>
    </lineage>
</organism>
<keyword evidence="11" id="KW-0999">Mitochondrion inner membrane</keyword>
<dbReference type="GO" id="GO:0004605">
    <property type="term" value="F:phosphatidate cytidylyltransferase activity"/>
    <property type="evidence" value="ECO:0007669"/>
    <property type="project" value="UniProtKB-EC"/>
</dbReference>
<comment type="subcellular location">
    <subcellularLocation>
        <location evidence="2">Mitochondrion inner membrane</location>
        <topology evidence="2">Peripheral membrane protein</topology>
        <orientation evidence="2">Matrix side</orientation>
    </subcellularLocation>
</comment>
<evidence type="ECO:0000256" key="1">
    <source>
        <dbReference type="ARBA" id="ARBA00001946"/>
    </source>
</evidence>
<evidence type="ECO:0000256" key="10">
    <source>
        <dbReference type="ARBA" id="ARBA00022695"/>
    </source>
</evidence>
<dbReference type="InterPro" id="IPR015222">
    <property type="entry name" value="Tam41"/>
</dbReference>
<evidence type="ECO:0000256" key="18">
    <source>
        <dbReference type="ARBA" id="ARBA00023264"/>
    </source>
</evidence>
<keyword evidence="17" id="KW-0594">Phospholipid biosynthesis</keyword>
<dbReference type="CDD" id="cd10747">
    <property type="entry name" value="DnaJ_C"/>
    <property type="match status" value="1"/>
</dbReference>
<dbReference type="GO" id="GO:0006457">
    <property type="term" value="P:protein folding"/>
    <property type="evidence" value="ECO:0007669"/>
    <property type="project" value="InterPro"/>
</dbReference>
<evidence type="ECO:0000313" key="23">
    <source>
        <dbReference type="Proteomes" id="UP001210925"/>
    </source>
</evidence>
<dbReference type="Gene3D" id="1.10.287.110">
    <property type="entry name" value="DnaJ domain"/>
    <property type="match status" value="1"/>
</dbReference>
<evidence type="ECO:0000313" key="22">
    <source>
        <dbReference type="EMBL" id="KAJ3262081.1"/>
    </source>
</evidence>
<dbReference type="GO" id="GO:0016024">
    <property type="term" value="P:CDP-diacylglycerol biosynthetic process"/>
    <property type="evidence" value="ECO:0007669"/>
    <property type="project" value="TreeGrafter"/>
</dbReference>
<dbReference type="SMART" id="SM00271">
    <property type="entry name" value="DnaJ"/>
    <property type="match status" value="1"/>
</dbReference>
<dbReference type="PANTHER" id="PTHR13619">
    <property type="entry name" value="PHOSPHATIDATE CYTIDYLYLTRANSFERASE, MITOCHONDRIAL"/>
    <property type="match status" value="1"/>
</dbReference>
<evidence type="ECO:0000256" key="14">
    <source>
        <dbReference type="ARBA" id="ARBA00023128"/>
    </source>
</evidence>
<evidence type="ECO:0000256" key="7">
    <source>
        <dbReference type="ARBA" id="ARBA00018337"/>
    </source>
</evidence>
<keyword evidence="12" id="KW-0460">Magnesium</keyword>
<keyword evidence="8" id="KW-0444">Lipid biosynthesis</keyword>
<evidence type="ECO:0000256" key="19">
    <source>
        <dbReference type="ARBA" id="ARBA00029893"/>
    </source>
</evidence>
<evidence type="ECO:0000256" key="13">
    <source>
        <dbReference type="ARBA" id="ARBA00023098"/>
    </source>
</evidence>
<dbReference type="PROSITE" id="PS50076">
    <property type="entry name" value="DNAJ_2"/>
    <property type="match status" value="1"/>
</dbReference>
<evidence type="ECO:0000256" key="12">
    <source>
        <dbReference type="ARBA" id="ARBA00022842"/>
    </source>
</evidence>
<keyword evidence="9" id="KW-0808">Transferase</keyword>
<comment type="pathway">
    <text evidence="4">Lipid metabolism.</text>
</comment>
<comment type="pathway">
    <text evidence="3">Phospholipid metabolism; CDP-diacylglycerol biosynthesis; CDP-diacylglycerol from sn-glycerol 3-phosphate: step 3/3.</text>
</comment>
<dbReference type="InterPro" id="IPR002939">
    <property type="entry name" value="DnaJ_C"/>
</dbReference>
<keyword evidence="15" id="KW-0472">Membrane</keyword>
<evidence type="ECO:0000256" key="5">
    <source>
        <dbReference type="ARBA" id="ARBA00005458"/>
    </source>
</evidence>
<evidence type="ECO:0000259" key="20">
    <source>
        <dbReference type="PROSITE" id="PS50076"/>
    </source>
</evidence>
<dbReference type="InterPro" id="IPR008971">
    <property type="entry name" value="HSP40/DnaJ_pept-bd"/>
</dbReference>
<evidence type="ECO:0000256" key="16">
    <source>
        <dbReference type="ARBA" id="ARBA00023186"/>
    </source>
</evidence>
<comment type="cofactor">
    <cofactor evidence="1">
        <name>Mg(2+)</name>
        <dbReference type="ChEBI" id="CHEBI:18420"/>
    </cofactor>
</comment>
<gene>
    <name evidence="21" type="primary">DNAJB13_1</name>
    <name evidence="22" type="synonym">DNAJB13_2</name>
    <name evidence="21" type="ORF">HK103_003911</name>
    <name evidence="22" type="ORF">HK103_003924</name>
</gene>
<evidence type="ECO:0000256" key="15">
    <source>
        <dbReference type="ARBA" id="ARBA00023136"/>
    </source>
</evidence>
<proteinExistence type="inferred from homology"/>
<protein>
    <recommendedName>
        <fullName evidence="7">Phosphatidate cytidylyltransferase, mitochondrial</fullName>
        <ecNumber evidence="6">2.7.7.41</ecNumber>
    </recommendedName>
    <alternativeName>
        <fullName evidence="19">CDP-diacylglycerol synthase</fullName>
    </alternativeName>
</protein>
<dbReference type="SUPFAM" id="SSF46565">
    <property type="entry name" value="Chaperone J-domain"/>
    <property type="match status" value="1"/>
</dbReference>
<accession>A0AAD5UR86</accession>
<dbReference type="FunFam" id="2.60.260.20:FF:000013">
    <property type="entry name" value="DnaJ subfamily B member 11"/>
    <property type="match status" value="1"/>
</dbReference>
<dbReference type="GO" id="GO:0051082">
    <property type="term" value="F:unfolded protein binding"/>
    <property type="evidence" value="ECO:0007669"/>
    <property type="project" value="InterPro"/>
</dbReference>
<dbReference type="EC" id="2.7.7.41" evidence="6"/>
<evidence type="ECO:0000256" key="6">
    <source>
        <dbReference type="ARBA" id="ARBA00012487"/>
    </source>
</evidence>
<dbReference type="PANTHER" id="PTHR13619:SF0">
    <property type="entry name" value="PHOSPHATIDATE CYTIDYLYLTRANSFERASE, MITOCHONDRIAL"/>
    <property type="match status" value="1"/>
</dbReference>
<comment type="similarity">
    <text evidence="5">Belongs to the TAM41 family.</text>
</comment>
<dbReference type="InterPro" id="IPR036869">
    <property type="entry name" value="J_dom_sf"/>
</dbReference>
<dbReference type="GO" id="GO:0005743">
    <property type="term" value="C:mitochondrial inner membrane"/>
    <property type="evidence" value="ECO:0007669"/>
    <property type="project" value="UniProtKB-SubCell"/>
</dbReference>
<keyword evidence="18" id="KW-1208">Phospholipid metabolism</keyword>
<dbReference type="Pfam" id="PF00226">
    <property type="entry name" value="DnaJ"/>
    <property type="match status" value="1"/>
</dbReference>
<dbReference type="Pfam" id="PF09139">
    <property type="entry name" value="Tam41_Mmp37"/>
    <property type="match status" value="1"/>
</dbReference>
<dbReference type="EMBL" id="JADGKB010000003">
    <property type="protein sequence ID" value="KAJ3262068.1"/>
    <property type="molecule type" value="Genomic_DNA"/>
</dbReference>
<evidence type="ECO:0000256" key="9">
    <source>
        <dbReference type="ARBA" id="ARBA00022679"/>
    </source>
</evidence>
<evidence type="ECO:0000313" key="21">
    <source>
        <dbReference type="EMBL" id="KAJ3262068.1"/>
    </source>
</evidence>
<dbReference type="InterPro" id="IPR001623">
    <property type="entry name" value="DnaJ_domain"/>
</dbReference>
<reference evidence="21" key="1">
    <citation type="submission" date="2020-05" db="EMBL/GenBank/DDBJ databases">
        <title>Phylogenomic resolution of chytrid fungi.</title>
        <authorList>
            <person name="Stajich J.E."/>
            <person name="Amses K."/>
            <person name="Simmons R."/>
            <person name="Seto K."/>
            <person name="Myers J."/>
            <person name="Bonds A."/>
            <person name="Quandt C.A."/>
            <person name="Barry K."/>
            <person name="Liu P."/>
            <person name="Grigoriev I."/>
            <person name="Longcore J.E."/>
            <person name="James T.Y."/>
        </authorList>
    </citation>
    <scope>NUCLEOTIDE SEQUENCE</scope>
    <source>
        <strain evidence="21">PLAUS21</strain>
    </source>
</reference>
<name>A0AAD5UR86_9FUNG</name>
<keyword evidence="14" id="KW-0496">Mitochondrion</keyword>
<dbReference type="Proteomes" id="UP001210925">
    <property type="component" value="Unassembled WGS sequence"/>
</dbReference>
<dbReference type="AlphaFoldDB" id="A0AAD5UR86"/>
<sequence length="576" mass="65238">MLCKLIFKRNFSVASDPSLMEKLQGVINGFNAPIRYAVAYGSGAYEQKGYEKAKAGKRIKYGVVSMHHLLRDLEEWETLYLAGRLQKPVKILRDDAKVKLATKQNLENAVRVALLMLPERFTEEDLFLKIAGLSYRGDFRMLFGENPHKVYNIVYAQMDAFHEKYVDIITELPNVNYLADGSLEQDMSIKLRGNLIQKLPKNFQTLLQHHYLWSISKAGGKSVNREEPFYSQGIADSPYVSNCVAKTVRDIVGQPAITQSIKGIFTAGLSRTFKYSMEKFNKKLDYYKILNLKRDCEDAEIKAAYRKLSLKFHPERNSAPGTKQIFMNIAEAYDVLSNEFEGSMQGYEFHGDPEKVFNEFFGTKNPFADFFVGQVDSSNTATFGKKFNGLHGLASNNSIFAPTQDPTLEFDINLTLEELYTGALKKIKISRKLLNDDGMTTSVKEKILTVEISSGWRAGTKIIFPKEGDQGPNKIPSDVAFIVKETKHDRFTRKGDDLIFVAEIPLVNALIGHHVEVLTLDERILRIPVNETIKGEGMPNSKTKKKGDLIIKFKPTFPKSLTDQQKALLKNTFNMK</sequence>
<dbReference type="SUPFAM" id="SSF49493">
    <property type="entry name" value="HSP40/DnaJ peptide-binding domain"/>
    <property type="match status" value="2"/>
</dbReference>
<dbReference type="Pfam" id="PF01556">
    <property type="entry name" value="DnaJ_C"/>
    <property type="match status" value="1"/>
</dbReference>
<keyword evidence="10" id="KW-0548">Nucleotidyltransferase</keyword>
<dbReference type="GO" id="GO:0032049">
    <property type="term" value="P:cardiolipin biosynthetic process"/>
    <property type="evidence" value="ECO:0007669"/>
    <property type="project" value="InterPro"/>
</dbReference>
<keyword evidence="13" id="KW-0443">Lipid metabolism</keyword>